<reference evidence="1" key="1">
    <citation type="journal article" date="2008" name="Nature">
        <title>The amphioxus genome and the evolution of the chordate karyotype.</title>
        <authorList>
            <consortium name="US DOE Joint Genome Institute (JGI-PGF)"/>
            <person name="Putnam N.H."/>
            <person name="Butts T."/>
            <person name="Ferrier D.E.K."/>
            <person name="Furlong R.F."/>
            <person name="Hellsten U."/>
            <person name="Kawashima T."/>
            <person name="Robinson-Rechavi M."/>
            <person name="Shoguchi E."/>
            <person name="Terry A."/>
            <person name="Yu J.-K."/>
            <person name="Benito-Gutierrez E.L."/>
            <person name="Dubchak I."/>
            <person name="Garcia-Fernandez J."/>
            <person name="Gibson-Brown J.J."/>
            <person name="Grigoriev I.V."/>
            <person name="Horton A.C."/>
            <person name="de Jong P.J."/>
            <person name="Jurka J."/>
            <person name="Kapitonov V.V."/>
            <person name="Kohara Y."/>
            <person name="Kuroki Y."/>
            <person name="Lindquist E."/>
            <person name="Lucas S."/>
            <person name="Osoegawa K."/>
            <person name="Pennacchio L.A."/>
            <person name="Salamov A.A."/>
            <person name="Satou Y."/>
            <person name="Sauka-Spengler T."/>
            <person name="Schmutz J."/>
            <person name="Shin-I T."/>
            <person name="Toyoda A."/>
            <person name="Bronner-Fraser M."/>
            <person name="Fujiyama A."/>
            <person name="Holland L.Z."/>
            <person name="Holland P.W.H."/>
            <person name="Satoh N."/>
            <person name="Rokhsar D.S."/>
        </authorList>
    </citation>
    <scope>NUCLEOTIDE SEQUENCE [LARGE SCALE GENOMIC DNA]</scope>
    <source>
        <strain evidence="1">S238N-H82</strain>
        <tissue evidence="1">Testes</tissue>
    </source>
</reference>
<accession>C3YKK7</accession>
<dbReference type="AlphaFoldDB" id="C3YKK7"/>
<name>C3YKK7_BRAFL</name>
<evidence type="ECO:0000313" key="1">
    <source>
        <dbReference type="EMBL" id="EEN59075.1"/>
    </source>
</evidence>
<dbReference type="EMBL" id="GG666523">
    <property type="protein sequence ID" value="EEN59075.1"/>
    <property type="molecule type" value="Genomic_DNA"/>
</dbReference>
<protein>
    <recommendedName>
        <fullName evidence="2">HMG domain-containing protein</fullName>
    </recommendedName>
</protein>
<organism>
    <name type="scientific">Branchiostoma floridae</name>
    <name type="common">Florida lancelet</name>
    <name type="synonym">Amphioxus</name>
    <dbReference type="NCBI Taxonomy" id="7739"/>
    <lineage>
        <taxon>Eukaryota</taxon>
        <taxon>Metazoa</taxon>
        <taxon>Chordata</taxon>
        <taxon>Cephalochordata</taxon>
        <taxon>Leptocardii</taxon>
        <taxon>Amphioxiformes</taxon>
        <taxon>Branchiostomatidae</taxon>
        <taxon>Branchiostoma</taxon>
    </lineage>
</organism>
<dbReference type="PANTHER" id="PTHR34305:SF1">
    <property type="entry name" value="SWIM-TYPE DOMAIN-CONTAINING PROTEIN"/>
    <property type="match status" value="1"/>
</dbReference>
<proteinExistence type="predicted"/>
<gene>
    <name evidence="1" type="ORF">BRAFLDRAFT_63304</name>
</gene>
<dbReference type="InParanoid" id="C3YKK7"/>
<dbReference type="PANTHER" id="PTHR34305">
    <property type="entry name" value="EXPRESSED PROTEIN"/>
    <property type="match status" value="1"/>
</dbReference>
<dbReference type="eggNOG" id="ENOG502RW48">
    <property type="taxonomic scope" value="Eukaryota"/>
</dbReference>
<evidence type="ECO:0008006" key="2">
    <source>
        <dbReference type="Google" id="ProtNLM"/>
    </source>
</evidence>
<sequence>MSRRSSRRLYMQPDSVKVPLKPSQLKRLMEASAKSTADEVDNITSNVQTLDVNRDSTPTAMVMFYFGLLADYLSSMVQGKQPLRTTQRVCNDIRSACGSHPENIPYEKLRQAWNSWARRLVIDWEKVYTCSKCGPEPKIIVCDGTMLGFRKDFLPYLSTPEAAGAQPEKLVTGSNHSRRVFITCAKSRDLLLRYSGNKRRGRGKFTGKLGISEEEMADLQGKLIQSGRSDVTDLLRRLQAEGHATRAPPEYSTFLSEVARSTPVCGMIQMAGDKKAIRIMQMVAEGTIDLTSSRFHRYSAYLFEKAPVLTDFLCSVTKAGHLPPDISALVLSLMTVLIQTFKEVEKPSPDCYPAPPPTSTLSFFPSLPQLCGLPRYAVEEASKSREKDSCRKESYGHHSLTPGLFTLFCPHGVCYGFTAMQSCESPRHPFEILRTRFPVAPRVVVYDNSCQLHKYAMNREPHFFQKTVFLVDRFHFKGHVGCSLGYCMDSYTAAVDIRSINSQVNEQANSSLIRIQPQLAYMTPSNFMFHVSFSGLPHTTNCTANLPHASASTLMRRNRREQCLRCPERGQQ</sequence>